<feature type="transmembrane region" description="Helical" evidence="6">
    <location>
        <begin position="6"/>
        <end position="23"/>
    </location>
</feature>
<dbReference type="PANTHER" id="PTHR47870:SF1">
    <property type="entry name" value="CYTOCHROME C-TYPE BIOGENESIS PROTEIN CCMH"/>
    <property type="match status" value="1"/>
</dbReference>
<evidence type="ECO:0000256" key="4">
    <source>
        <dbReference type="ARBA" id="ARBA00022803"/>
    </source>
</evidence>
<dbReference type="InterPro" id="IPR056413">
    <property type="entry name" value="TPR_CcmH_CycH"/>
</dbReference>
<dbReference type="eggNOG" id="COG4235">
    <property type="taxonomic scope" value="Bacteria"/>
</dbReference>
<comment type="subcellular location">
    <subcellularLocation>
        <location evidence="1">Cell envelope</location>
    </subcellularLocation>
</comment>
<organism evidence="8 9">
    <name type="scientific">Pasteurella bettyae CCUG 2042</name>
    <dbReference type="NCBI Taxonomy" id="1095749"/>
    <lineage>
        <taxon>Bacteria</taxon>
        <taxon>Pseudomonadati</taxon>
        <taxon>Pseudomonadota</taxon>
        <taxon>Gammaproteobacteria</taxon>
        <taxon>Pasteurellales</taxon>
        <taxon>Pasteurellaceae</taxon>
        <taxon>Pasteurella</taxon>
    </lineage>
</organism>
<dbReference type="SUPFAM" id="SSF48452">
    <property type="entry name" value="TPR-like"/>
    <property type="match status" value="1"/>
</dbReference>
<keyword evidence="9" id="KW-1185">Reference proteome</keyword>
<feature type="transmembrane region" description="Helical" evidence="6">
    <location>
        <begin position="93"/>
        <end position="111"/>
    </location>
</feature>
<keyword evidence="3" id="KW-0201">Cytochrome c-type biogenesis</keyword>
<keyword evidence="6" id="KW-1133">Transmembrane helix</keyword>
<gene>
    <name evidence="8" type="primary">ccmI</name>
    <name evidence="8" type="ORF">HMPREF1052_1865</name>
</gene>
<dbReference type="OrthoDB" id="9776053at2"/>
<dbReference type="InterPro" id="IPR011990">
    <property type="entry name" value="TPR-like_helical_dom_sf"/>
</dbReference>
<evidence type="ECO:0000256" key="1">
    <source>
        <dbReference type="ARBA" id="ARBA00004196"/>
    </source>
</evidence>
<dbReference type="PATRIC" id="fig|1095749.3.peg.591"/>
<dbReference type="Pfam" id="PF23914">
    <property type="entry name" value="TPR_CcmH_CycH"/>
    <property type="match status" value="1"/>
</dbReference>
<dbReference type="InterPro" id="IPR019734">
    <property type="entry name" value="TPR_rpt"/>
</dbReference>
<dbReference type="NCBIfam" id="TIGR03142">
    <property type="entry name" value="cytochro_ccmI"/>
    <property type="match status" value="1"/>
</dbReference>
<keyword evidence="6" id="KW-0472">Membrane</keyword>
<accession>I3DH75</accession>
<evidence type="ECO:0000313" key="8">
    <source>
        <dbReference type="EMBL" id="EIJ71068.1"/>
    </source>
</evidence>
<dbReference type="InterPro" id="IPR017560">
    <property type="entry name" value="Cyt_c_biogenesis_CcmI"/>
</dbReference>
<comment type="caution">
    <text evidence="8">The sequence shown here is derived from an EMBL/GenBank/DDBJ whole genome shotgun (WGS) entry which is preliminary data.</text>
</comment>
<dbReference type="Proteomes" id="UP000006457">
    <property type="component" value="Unassembled WGS sequence"/>
</dbReference>
<keyword evidence="4 5" id="KW-0802">TPR repeat</keyword>
<sequence length="307" mass="35593">MTFGITAVIFTLIIALICFYPLLRNTSKNDQDTKRDTLNKALYFDRLKEIENDEKQGLLDHVEQLKTELQQSLLEDIPENMEDKQDKKSYSKLWFVSGFLFLGIIAGITYFKVGGWQSEEMMARSYEKLPYFYERLKEEQTKPLDDKELQQFATALRIKLMKSPNNADDWWMLGQLGTALNNGELAHTSYAKASELQPENTEYKLSYARTLMFSVDASDKAKGSELLKEVIRKDHSNLQVLSLLAFNYFENEDYKMAAVTWAMMLKLLPQDDPKRDLIEKSIRSARDALAEQEIEKHKTLVPTIENK</sequence>
<evidence type="ECO:0000256" key="2">
    <source>
        <dbReference type="ARBA" id="ARBA00022737"/>
    </source>
</evidence>
<dbReference type="EMBL" id="AJSX01000010">
    <property type="protein sequence ID" value="EIJ71068.1"/>
    <property type="molecule type" value="Genomic_DNA"/>
</dbReference>
<evidence type="ECO:0000256" key="5">
    <source>
        <dbReference type="PROSITE-ProRule" id="PRU00339"/>
    </source>
</evidence>
<evidence type="ECO:0000259" key="7">
    <source>
        <dbReference type="Pfam" id="PF23914"/>
    </source>
</evidence>
<name>I3DH75_9PAST</name>
<evidence type="ECO:0000256" key="3">
    <source>
        <dbReference type="ARBA" id="ARBA00022748"/>
    </source>
</evidence>
<proteinExistence type="predicted"/>
<keyword evidence="2" id="KW-0677">Repeat</keyword>
<dbReference type="AlphaFoldDB" id="I3DH75"/>
<feature type="repeat" description="TPR" evidence="5">
    <location>
        <begin position="167"/>
        <end position="200"/>
    </location>
</feature>
<dbReference type="GO" id="GO:0005886">
    <property type="term" value="C:plasma membrane"/>
    <property type="evidence" value="ECO:0007669"/>
    <property type="project" value="TreeGrafter"/>
</dbReference>
<dbReference type="GO" id="GO:0030313">
    <property type="term" value="C:cell envelope"/>
    <property type="evidence" value="ECO:0007669"/>
    <property type="project" value="UniProtKB-SubCell"/>
</dbReference>
<dbReference type="Gene3D" id="1.25.40.10">
    <property type="entry name" value="Tetratricopeptide repeat domain"/>
    <property type="match status" value="1"/>
</dbReference>
<reference evidence="8 9" key="1">
    <citation type="submission" date="2012-03" db="EMBL/GenBank/DDBJ databases">
        <authorList>
            <person name="Harkins D.M."/>
            <person name="Madupu R."/>
            <person name="Durkin A.S."/>
            <person name="Torralba M."/>
            <person name="Methe B."/>
            <person name="Sutton G.G."/>
            <person name="Nelson K.E."/>
        </authorList>
    </citation>
    <scope>NUCLEOTIDE SEQUENCE [LARGE SCALE GENOMIC DNA]</scope>
    <source>
        <strain evidence="8 9">CCUG 2042</strain>
    </source>
</reference>
<dbReference type="RefSeq" id="WP_005759430.1">
    <property type="nucleotide sequence ID" value="NZ_AJSX01000010.1"/>
</dbReference>
<keyword evidence="6" id="KW-0812">Transmembrane</keyword>
<dbReference type="PROSITE" id="PS50005">
    <property type="entry name" value="TPR"/>
    <property type="match status" value="1"/>
</dbReference>
<dbReference type="GO" id="GO:0017004">
    <property type="term" value="P:cytochrome complex assembly"/>
    <property type="evidence" value="ECO:0007669"/>
    <property type="project" value="UniProtKB-KW"/>
</dbReference>
<feature type="domain" description="Cytochrome c-type biogenesis protein H TPR" evidence="7">
    <location>
        <begin position="122"/>
        <end position="274"/>
    </location>
</feature>
<dbReference type="PANTHER" id="PTHR47870">
    <property type="entry name" value="CYTOCHROME C-TYPE BIOGENESIS PROTEIN CCMH"/>
    <property type="match status" value="1"/>
</dbReference>
<evidence type="ECO:0000313" key="9">
    <source>
        <dbReference type="Proteomes" id="UP000006457"/>
    </source>
</evidence>
<dbReference type="InterPro" id="IPR051263">
    <property type="entry name" value="C-type_cytochrome_biogenesis"/>
</dbReference>
<evidence type="ECO:0000256" key="6">
    <source>
        <dbReference type="SAM" id="Phobius"/>
    </source>
</evidence>
<protein>
    <submittedName>
        <fullName evidence="8">Cytochrome c-type biogenesis protein CcmI</fullName>
    </submittedName>
</protein>